<dbReference type="SMART" id="SM00418">
    <property type="entry name" value="HTH_ARSR"/>
    <property type="match status" value="1"/>
</dbReference>
<keyword evidence="6" id="KW-1185">Reference proteome</keyword>
<dbReference type="Proteomes" id="UP000295515">
    <property type="component" value="Unassembled WGS sequence"/>
</dbReference>
<dbReference type="GeneID" id="98915019"/>
<dbReference type="PRINTS" id="PR00778">
    <property type="entry name" value="HTHARSR"/>
</dbReference>
<evidence type="ECO:0000256" key="2">
    <source>
        <dbReference type="ARBA" id="ARBA00023125"/>
    </source>
</evidence>
<evidence type="ECO:0000256" key="3">
    <source>
        <dbReference type="ARBA" id="ARBA00023163"/>
    </source>
</evidence>
<comment type="caution">
    <text evidence="5">The sequence shown here is derived from an EMBL/GenBank/DDBJ whole genome shotgun (WGS) entry which is preliminary data.</text>
</comment>
<proteinExistence type="predicted"/>
<dbReference type="PANTHER" id="PTHR33154">
    <property type="entry name" value="TRANSCRIPTIONAL REGULATOR, ARSR FAMILY"/>
    <property type="match status" value="1"/>
</dbReference>
<evidence type="ECO:0000313" key="6">
    <source>
        <dbReference type="Proteomes" id="UP000295515"/>
    </source>
</evidence>
<dbReference type="InterPro" id="IPR036388">
    <property type="entry name" value="WH-like_DNA-bd_sf"/>
</dbReference>
<keyword evidence="1" id="KW-0805">Transcription regulation</keyword>
<gene>
    <name evidence="5" type="ORF">EDD60_10655</name>
</gene>
<dbReference type="GO" id="GO:0003677">
    <property type="term" value="F:DNA binding"/>
    <property type="evidence" value="ECO:0007669"/>
    <property type="project" value="UniProtKB-KW"/>
</dbReference>
<evidence type="ECO:0000256" key="1">
    <source>
        <dbReference type="ARBA" id="ARBA00023015"/>
    </source>
</evidence>
<organism evidence="5 6">
    <name type="scientific">Longibaculum muris</name>
    <dbReference type="NCBI Taxonomy" id="1796628"/>
    <lineage>
        <taxon>Bacteria</taxon>
        <taxon>Bacillati</taxon>
        <taxon>Bacillota</taxon>
        <taxon>Erysipelotrichia</taxon>
        <taxon>Erysipelotrichales</taxon>
        <taxon>Coprobacillaceae</taxon>
        <taxon>Longibaculum</taxon>
    </lineage>
</organism>
<dbReference type="InterPro" id="IPR036390">
    <property type="entry name" value="WH_DNA-bd_sf"/>
</dbReference>
<dbReference type="InterPro" id="IPR051081">
    <property type="entry name" value="HTH_MetalResp_TranReg"/>
</dbReference>
<dbReference type="NCBIfam" id="NF033788">
    <property type="entry name" value="HTH_metalloreg"/>
    <property type="match status" value="1"/>
</dbReference>
<name>A0A4R3Z5W0_9FIRM</name>
<dbReference type="PROSITE" id="PS50987">
    <property type="entry name" value="HTH_ARSR_2"/>
    <property type="match status" value="1"/>
</dbReference>
<evidence type="ECO:0000259" key="4">
    <source>
        <dbReference type="PROSITE" id="PS50987"/>
    </source>
</evidence>
<dbReference type="SUPFAM" id="SSF46785">
    <property type="entry name" value="Winged helix' DNA-binding domain"/>
    <property type="match status" value="1"/>
</dbReference>
<dbReference type="CDD" id="cd00090">
    <property type="entry name" value="HTH_ARSR"/>
    <property type="match status" value="1"/>
</dbReference>
<feature type="domain" description="HTH arsR-type" evidence="4">
    <location>
        <begin position="8"/>
        <end position="106"/>
    </location>
</feature>
<dbReference type="Pfam" id="PF01022">
    <property type="entry name" value="HTH_5"/>
    <property type="match status" value="1"/>
</dbReference>
<evidence type="ECO:0000313" key="5">
    <source>
        <dbReference type="EMBL" id="TCW00724.1"/>
    </source>
</evidence>
<keyword evidence="3" id="KW-0804">Transcription</keyword>
<protein>
    <submittedName>
        <fullName evidence="5">DNA-binding transcriptional ArsR family regulator</fullName>
    </submittedName>
</protein>
<sequence length="122" mass="13950">MGQTRKDLAKEFNECRPILSVLGDTTRQSIILCLLENIQCGGMRVGELSSVIHISRTALSHHLKILKESGIVAMREEGTKNFYYLNYRSRRMASLVKLFRKIEEVQDDKCETCQNRICEGGK</sequence>
<keyword evidence="2 5" id="KW-0238">DNA-binding</keyword>
<dbReference type="GO" id="GO:0003700">
    <property type="term" value="F:DNA-binding transcription factor activity"/>
    <property type="evidence" value="ECO:0007669"/>
    <property type="project" value="InterPro"/>
</dbReference>
<dbReference type="PANTHER" id="PTHR33154:SF33">
    <property type="entry name" value="TRANSCRIPTIONAL REPRESSOR SDPR"/>
    <property type="match status" value="1"/>
</dbReference>
<dbReference type="EMBL" id="SMCQ01000006">
    <property type="protein sequence ID" value="TCW00724.1"/>
    <property type="molecule type" value="Genomic_DNA"/>
</dbReference>
<dbReference type="RefSeq" id="WP_066446584.1">
    <property type="nucleotide sequence ID" value="NZ_DBGCXF010000038.1"/>
</dbReference>
<dbReference type="InterPro" id="IPR011991">
    <property type="entry name" value="ArsR-like_HTH"/>
</dbReference>
<reference evidence="5 6" key="1">
    <citation type="submission" date="2019-03" db="EMBL/GenBank/DDBJ databases">
        <title>Genomic Encyclopedia of Type Strains, Phase IV (KMG-IV): sequencing the most valuable type-strain genomes for metagenomic binning, comparative biology and taxonomic classification.</title>
        <authorList>
            <person name="Goeker M."/>
        </authorList>
    </citation>
    <scope>NUCLEOTIDE SEQUENCE [LARGE SCALE GENOMIC DNA]</scope>
    <source>
        <strain evidence="5 6">DSM 29487</strain>
    </source>
</reference>
<accession>A0A4R3Z5W0</accession>
<dbReference type="InterPro" id="IPR001845">
    <property type="entry name" value="HTH_ArsR_DNA-bd_dom"/>
</dbReference>
<dbReference type="AlphaFoldDB" id="A0A4R3Z5W0"/>
<dbReference type="Gene3D" id="1.10.10.10">
    <property type="entry name" value="Winged helix-like DNA-binding domain superfamily/Winged helix DNA-binding domain"/>
    <property type="match status" value="1"/>
</dbReference>